<feature type="region of interest" description="Disordered" evidence="1">
    <location>
        <begin position="317"/>
        <end position="343"/>
    </location>
</feature>
<sequence>MARHKPGRTNLPASSAQGAWEALVLEVAQPTRPALRVEATGAGLLVLRRGAAIVLLASVADDRFGVAYACVGRHRPPVPPIRAARSAAFGTVDAADSWQARWAHYFATELAGTVEGPLHAGRWVIGGDVAGPDVGAGQRRAPVPLPQDQGWIDWFSGDRHRQILPLRPLSSPDAGRVRAYRKQFREGLLPPVLLWWISGLDCHVVLDGHDRLVAALAEDGQPPLLTLSLTSRHRVDVDTDAAVHRYAGTTEAVRHQVAAGTPGAAEALAAVHRRLARELRTVGAGYGTTRAWPLRGGPATWHRLAAAHAPGWHAEVAPADEYGRRPPPDGRRPQLNPSRRSPA</sequence>
<feature type="compositionally biased region" description="Basic and acidic residues" evidence="1">
    <location>
        <begin position="321"/>
        <end position="332"/>
    </location>
</feature>
<keyword evidence="3" id="KW-1185">Reference proteome</keyword>
<name>A0ABQ4HQL1_9ACTN</name>
<reference evidence="2 3" key="1">
    <citation type="submission" date="2021-01" db="EMBL/GenBank/DDBJ databases">
        <title>Whole genome shotgun sequence of Verrucosispora andamanensis NBRC 109075.</title>
        <authorList>
            <person name="Komaki H."/>
            <person name="Tamura T."/>
        </authorList>
    </citation>
    <scope>NUCLEOTIDE SEQUENCE [LARGE SCALE GENOMIC DNA]</scope>
    <source>
        <strain evidence="2 3">NBRC 109075</strain>
    </source>
</reference>
<proteinExistence type="predicted"/>
<gene>
    <name evidence="2" type="ORF">Van01_11580</name>
</gene>
<comment type="caution">
    <text evidence="2">The sequence shown here is derived from an EMBL/GenBank/DDBJ whole genome shotgun (WGS) entry which is preliminary data.</text>
</comment>
<evidence type="ECO:0000313" key="2">
    <source>
        <dbReference type="EMBL" id="GIJ07944.1"/>
    </source>
</evidence>
<dbReference type="Proteomes" id="UP000647017">
    <property type="component" value="Unassembled WGS sequence"/>
</dbReference>
<dbReference type="EMBL" id="BOOZ01000004">
    <property type="protein sequence ID" value="GIJ07944.1"/>
    <property type="molecule type" value="Genomic_DNA"/>
</dbReference>
<protein>
    <submittedName>
        <fullName evidence="2">Uncharacterized protein</fullName>
    </submittedName>
</protein>
<accession>A0ABQ4HQL1</accession>
<evidence type="ECO:0000313" key="3">
    <source>
        <dbReference type="Proteomes" id="UP000647017"/>
    </source>
</evidence>
<evidence type="ECO:0000256" key="1">
    <source>
        <dbReference type="SAM" id="MobiDB-lite"/>
    </source>
</evidence>
<organism evidence="2 3">
    <name type="scientific">Micromonospora andamanensis</name>
    <dbReference type="NCBI Taxonomy" id="1287068"/>
    <lineage>
        <taxon>Bacteria</taxon>
        <taxon>Bacillati</taxon>
        <taxon>Actinomycetota</taxon>
        <taxon>Actinomycetes</taxon>
        <taxon>Micromonosporales</taxon>
        <taxon>Micromonosporaceae</taxon>
        <taxon>Micromonospora</taxon>
    </lineage>
</organism>